<protein>
    <submittedName>
        <fullName evidence="1">Uncharacterized protein</fullName>
    </submittedName>
</protein>
<dbReference type="EMBL" id="JASPKZ010001584">
    <property type="protein sequence ID" value="KAJ9597837.1"/>
    <property type="molecule type" value="Genomic_DNA"/>
</dbReference>
<sequence length="61" mass="7327">PTFKQPDKYPFLTTCIFCHTIKTTSFYKDLNTERVFIVCKQQTDGVEVRKMFNIREMLIFN</sequence>
<dbReference type="AlphaFoldDB" id="A0AAD8EQ80"/>
<name>A0AAD8EQ80_DIPPU</name>
<organism evidence="1 2">
    <name type="scientific">Diploptera punctata</name>
    <name type="common">Pacific beetle cockroach</name>
    <dbReference type="NCBI Taxonomy" id="6984"/>
    <lineage>
        <taxon>Eukaryota</taxon>
        <taxon>Metazoa</taxon>
        <taxon>Ecdysozoa</taxon>
        <taxon>Arthropoda</taxon>
        <taxon>Hexapoda</taxon>
        <taxon>Insecta</taxon>
        <taxon>Pterygota</taxon>
        <taxon>Neoptera</taxon>
        <taxon>Polyneoptera</taxon>
        <taxon>Dictyoptera</taxon>
        <taxon>Blattodea</taxon>
        <taxon>Blaberoidea</taxon>
        <taxon>Blaberidae</taxon>
        <taxon>Diplopterinae</taxon>
        <taxon>Diploptera</taxon>
    </lineage>
</organism>
<proteinExistence type="predicted"/>
<reference evidence="1" key="2">
    <citation type="submission" date="2023-05" db="EMBL/GenBank/DDBJ databases">
        <authorList>
            <person name="Fouks B."/>
        </authorList>
    </citation>
    <scope>NUCLEOTIDE SEQUENCE</scope>
    <source>
        <strain evidence="1">Stay&amp;Tobe</strain>
        <tissue evidence="1">Testes</tissue>
    </source>
</reference>
<evidence type="ECO:0000313" key="1">
    <source>
        <dbReference type="EMBL" id="KAJ9597837.1"/>
    </source>
</evidence>
<reference evidence="1" key="1">
    <citation type="journal article" date="2023" name="IScience">
        <title>Live-bearing cockroach genome reveals convergent evolutionary mechanisms linked to viviparity in insects and beyond.</title>
        <authorList>
            <person name="Fouks B."/>
            <person name="Harrison M.C."/>
            <person name="Mikhailova A.A."/>
            <person name="Marchal E."/>
            <person name="English S."/>
            <person name="Carruthers M."/>
            <person name="Jennings E.C."/>
            <person name="Chiamaka E.L."/>
            <person name="Frigard R.A."/>
            <person name="Pippel M."/>
            <person name="Attardo G.M."/>
            <person name="Benoit J.B."/>
            <person name="Bornberg-Bauer E."/>
            <person name="Tobe S.S."/>
        </authorList>
    </citation>
    <scope>NUCLEOTIDE SEQUENCE</scope>
    <source>
        <strain evidence="1">Stay&amp;Tobe</strain>
    </source>
</reference>
<accession>A0AAD8EQ80</accession>
<gene>
    <name evidence="1" type="ORF">L9F63_011332</name>
</gene>
<evidence type="ECO:0000313" key="2">
    <source>
        <dbReference type="Proteomes" id="UP001233999"/>
    </source>
</evidence>
<feature type="non-terminal residue" evidence="1">
    <location>
        <position position="1"/>
    </location>
</feature>
<feature type="non-terminal residue" evidence="1">
    <location>
        <position position="61"/>
    </location>
</feature>
<keyword evidence="2" id="KW-1185">Reference proteome</keyword>
<dbReference type="Proteomes" id="UP001233999">
    <property type="component" value="Unassembled WGS sequence"/>
</dbReference>
<comment type="caution">
    <text evidence="1">The sequence shown here is derived from an EMBL/GenBank/DDBJ whole genome shotgun (WGS) entry which is preliminary data.</text>
</comment>